<dbReference type="SUPFAM" id="SSF53901">
    <property type="entry name" value="Thiolase-like"/>
    <property type="match status" value="1"/>
</dbReference>
<accession>A0ABW7BB77</accession>
<dbReference type="Proteomes" id="UP001604267">
    <property type="component" value="Unassembled WGS sequence"/>
</dbReference>
<evidence type="ECO:0000256" key="1">
    <source>
        <dbReference type="SAM" id="MobiDB-lite"/>
    </source>
</evidence>
<evidence type="ECO:0000313" key="2">
    <source>
        <dbReference type="EMBL" id="MFG3014463.1"/>
    </source>
</evidence>
<dbReference type="RefSeq" id="WP_392821218.1">
    <property type="nucleotide sequence ID" value="NZ_JBICYV010000016.1"/>
</dbReference>
<dbReference type="InterPro" id="IPR016039">
    <property type="entry name" value="Thiolase-like"/>
</dbReference>
<reference evidence="2 3" key="1">
    <citation type="submission" date="2024-10" db="EMBL/GenBank/DDBJ databases">
        <title>The Natural Products Discovery Center: Release of the First 8490 Sequenced Strains for Exploring Actinobacteria Biosynthetic Diversity.</title>
        <authorList>
            <person name="Kalkreuter E."/>
            <person name="Kautsar S.A."/>
            <person name="Yang D."/>
            <person name="Bader C.D."/>
            <person name="Teijaro C.N."/>
            <person name="Fluegel L."/>
            <person name="Davis C.M."/>
            <person name="Simpson J.R."/>
            <person name="Lauterbach L."/>
            <person name="Steele A.D."/>
            <person name="Gui C."/>
            <person name="Meng S."/>
            <person name="Li G."/>
            <person name="Viehrig K."/>
            <person name="Ye F."/>
            <person name="Su P."/>
            <person name="Kiefer A.F."/>
            <person name="Nichols A."/>
            <person name="Cepeda A.J."/>
            <person name="Yan W."/>
            <person name="Fan B."/>
            <person name="Jiang Y."/>
            <person name="Adhikari A."/>
            <person name="Zheng C.-J."/>
            <person name="Schuster L."/>
            <person name="Cowan T.M."/>
            <person name="Smanski M.J."/>
            <person name="Chevrette M.G."/>
            <person name="De Carvalho L.P.S."/>
            <person name="Shen B."/>
        </authorList>
    </citation>
    <scope>NUCLEOTIDE SEQUENCE [LARGE SCALE GENOMIC DNA]</scope>
    <source>
        <strain evidence="2 3">NPDC048320</strain>
    </source>
</reference>
<feature type="compositionally biased region" description="Basic residues" evidence="1">
    <location>
        <begin position="353"/>
        <end position="362"/>
    </location>
</feature>
<dbReference type="PANTHER" id="PTHR34069:SF2">
    <property type="entry name" value="BETA-KETOACYL-[ACYL-CARRIER-PROTEIN] SYNTHASE III"/>
    <property type="match status" value="1"/>
</dbReference>
<dbReference type="PANTHER" id="PTHR34069">
    <property type="entry name" value="3-OXOACYL-[ACYL-CARRIER-PROTEIN] SYNTHASE 3"/>
    <property type="match status" value="1"/>
</dbReference>
<protein>
    <submittedName>
        <fullName evidence="2">3-oxoacyl-ACP synthase</fullName>
    </submittedName>
</protein>
<dbReference type="Gene3D" id="3.40.47.10">
    <property type="match status" value="2"/>
</dbReference>
<organism evidence="2 3">
    <name type="scientific">Streptomyces cinerochromogenes</name>
    <dbReference type="NCBI Taxonomy" id="66422"/>
    <lineage>
        <taxon>Bacteria</taxon>
        <taxon>Bacillati</taxon>
        <taxon>Actinomycetota</taxon>
        <taxon>Actinomycetes</taxon>
        <taxon>Kitasatosporales</taxon>
        <taxon>Streptomycetaceae</taxon>
        <taxon>Streptomyces</taxon>
    </lineage>
</organism>
<dbReference type="EMBL" id="JBICYV010000016">
    <property type="protein sequence ID" value="MFG3014463.1"/>
    <property type="molecule type" value="Genomic_DNA"/>
</dbReference>
<comment type="caution">
    <text evidence="2">The sequence shown here is derived from an EMBL/GenBank/DDBJ whole genome shotgun (WGS) entry which is preliminary data.</text>
</comment>
<proteinExistence type="predicted"/>
<evidence type="ECO:0000313" key="3">
    <source>
        <dbReference type="Proteomes" id="UP001604267"/>
    </source>
</evidence>
<gene>
    <name evidence="2" type="ORF">ACGFZB_29390</name>
</gene>
<feature type="region of interest" description="Disordered" evidence="1">
    <location>
        <begin position="346"/>
        <end position="375"/>
    </location>
</feature>
<name>A0ABW7BB77_9ACTN</name>
<keyword evidence="3" id="KW-1185">Reference proteome</keyword>
<sequence>MWLPEDRSRAADMVESRGLRARDARALAHASLPVARDIAAPEMAVLAARGALRAADVPADRLDALCHAWMYYQGHDLWSPPHYIAHEIGALRAVPFGIQQVCNGGAAAVELMAAYLSTSQVSDSGTPGSGRPKWGMVTTADRFVEPGFDRWSSDYGVAYGDGSTAVVLRSPAGPGDPLRLLAAATVAAPELESMHRGADPFASAPHTFRAKVDMRATKRAYLHRHGDLDFSEVNERAVHAVVDTVLRDAGVGPDDPRLQYAVLPRFGMKLLTENWIPVLSARVGAKVENFGQDTGHLGAGDAVANIADLLKGRFLAPGEMALVFSAGAGFTWSCLLVQAVGGVSGNDGGPARPARRGIRRIPHPGEPGAPSRGGDRVLVHVAGAAAQVRRGADVRA</sequence>